<comment type="function">
    <text evidence="5 8">Required for both de novo synthesis of the corrin ring for the assimilation of exogenous corrinoids. Participates in the adenosylation of a variety of incomplete and complete corrinoids.</text>
</comment>
<dbReference type="RefSeq" id="WP_285764630.1">
    <property type="nucleotide sequence ID" value="NZ_BSYJ01000004.1"/>
</dbReference>
<evidence type="ECO:0000256" key="7">
    <source>
        <dbReference type="ARBA" id="ARBA00048692"/>
    </source>
</evidence>
<dbReference type="Proteomes" id="UP001224392">
    <property type="component" value="Unassembled WGS sequence"/>
</dbReference>
<comment type="pathway">
    <text evidence="1 8">Cofactor biosynthesis; adenosylcobalamin biosynthesis; adenosylcobalamin from cob(II)yrinate a,c-diamide: step 2/7.</text>
</comment>
<keyword evidence="8" id="KW-0963">Cytoplasm</keyword>
<dbReference type="InterPro" id="IPR027417">
    <property type="entry name" value="P-loop_NTPase"/>
</dbReference>
<comment type="catalytic activity">
    <reaction evidence="7 8">
        <text>2 cob(II)alamin + reduced [electron-transfer flavoprotein] + 2 ATP = 2 adenosylcob(III)alamin + 2 triphosphate + oxidized [electron-transfer flavoprotein] + 3 H(+)</text>
        <dbReference type="Rhea" id="RHEA:28671"/>
        <dbReference type="Rhea" id="RHEA-COMP:10685"/>
        <dbReference type="Rhea" id="RHEA-COMP:10686"/>
        <dbReference type="ChEBI" id="CHEBI:15378"/>
        <dbReference type="ChEBI" id="CHEBI:16304"/>
        <dbReference type="ChEBI" id="CHEBI:18036"/>
        <dbReference type="ChEBI" id="CHEBI:18408"/>
        <dbReference type="ChEBI" id="CHEBI:30616"/>
        <dbReference type="ChEBI" id="CHEBI:57692"/>
        <dbReference type="ChEBI" id="CHEBI:58307"/>
        <dbReference type="EC" id="2.5.1.17"/>
    </reaction>
</comment>
<keyword evidence="8" id="KW-0067">ATP-binding</keyword>
<proteinExistence type="inferred from homology"/>
<keyword evidence="4 8" id="KW-0627">Porphyrin biosynthesis</keyword>
<dbReference type="InterPro" id="IPR003724">
    <property type="entry name" value="CblAdoTrfase_CobA"/>
</dbReference>
<dbReference type="NCBIfam" id="NF004637">
    <property type="entry name" value="PRK05986.1"/>
    <property type="match status" value="1"/>
</dbReference>
<evidence type="ECO:0000256" key="8">
    <source>
        <dbReference type="PIRNR" id="PIRNR015617"/>
    </source>
</evidence>
<comment type="caution">
    <text evidence="10">The sequence shown here is derived from an EMBL/GenBank/DDBJ whole genome shotgun (WGS) entry which is preliminary data.</text>
</comment>
<comment type="subcellular location">
    <subcellularLocation>
        <location evidence="8">Cytoplasm</location>
    </subcellularLocation>
</comment>
<dbReference type="SUPFAM" id="SSF52540">
    <property type="entry name" value="P-loop containing nucleoside triphosphate hydrolases"/>
    <property type="match status" value="1"/>
</dbReference>
<evidence type="ECO:0000256" key="1">
    <source>
        <dbReference type="ARBA" id="ARBA00005121"/>
    </source>
</evidence>
<accession>A0ABQ6M118</accession>
<dbReference type="PANTHER" id="PTHR46638:SF1">
    <property type="entry name" value="CORRINOID ADENOSYLTRANSFERASE"/>
    <property type="match status" value="1"/>
</dbReference>
<comment type="similarity">
    <text evidence="2 8">Belongs to the Cob(I)alamin adenosyltransferase family.</text>
</comment>
<dbReference type="Pfam" id="PF02572">
    <property type="entry name" value="CobA_CobO_BtuR"/>
    <property type="match status" value="1"/>
</dbReference>
<dbReference type="PIRSF" id="PIRSF015617">
    <property type="entry name" value="Adensltrnsf_CobA"/>
    <property type="match status" value="1"/>
</dbReference>
<dbReference type="CDD" id="cd00561">
    <property type="entry name" value="CobA_ACA"/>
    <property type="match status" value="1"/>
</dbReference>
<evidence type="ECO:0000256" key="6">
    <source>
        <dbReference type="ARBA" id="ARBA00048555"/>
    </source>
</evidence>
<dbReference type="Gene3D" id="3.40.50.300">
    <property type="entry name" value="P-loop containing nucleotide triphosphate hydrolases"/>
    <property type="match status" value="1"/>
</dbReference>
<name>A0ABQ6M118_9GAMM</name>
<dbReference type="EC" id="2.5.1.17" evidence="3 8"/>
<evidence type="ECO:0000313" key="10">
    <source>
        <dbReference type="EMBL" id="GMG88022.1"/>
    </source>
</evidence>
<dbReference type="Pfam" id="PF12557">
    <property type="entry name" value="Co_AT_N"/>
    <property type="match status" value="1"/>
</dbReference>
<evidence type="ECO:0000259" key="9">
    <source>
        <dbReference type="Pfam" id="PF12557"/>
    </source>
</evidence>
<protein>
    <recommendedName>
        <fullName evidence="3 8">Corrinoid adenosyltransferase</fullName>
        <ecNumber evidence="3 8">2.5.1.17</ecNumber>
    </recommendedName>
    <alternativeName>
        <fullName evidence="8">Cob(II)alamin adenosyltransferase</fullName>
    </alternativeName>
    <alternativeName>
        <fullName evidence="8">Cob(II)yrinic acid a,c-diamide adenosyltransferase</fullName>
    </alternativeName>
</protein>
<evidence type="ECO:0000256" key="2">
    <source>
        <dbReference type="ARBA" id="ARBA00007487"/>
    </source>
</evidence>
<evidence type="ECO:0000256" key="4">
    <source>
        <dbReference type="ARBA" id="ARBA00023244"/>
    </source>
</evidence>
<keyword evidence="11" id="KW-1185">Reference proteome</keyword>
<dbReference type="EMBL" id="BSYJ01000004">
    <property type="protein sequence ID" value="GMG88022.1"/>
    <property type="molecule type" value="Genomic_DNA"/>
</dbReference>
<keyword evidence="8" id="KW-0808">Transferase</keyword>
<evidence type="ECO:0000313" key="11">
    <source>
        <dbReference type="Proteomes" id="UP001224392"/>
    </source>
</evidence>
<keyword evidence="8" id="KW-0547">Nucleotide-binding</keyword>
<gene>
    <name evidence="10" type="primary">cobO</name>
    <name evidence="10" type="ORF">MNKW57_23430</name>
</gene>
<comment type="catalytic activity">
    <reaction evidence="6 8">
        <text>2 cob(II)yrinate a,c diamide + reduced [electron-transfer flavoprotein] + 2 ATP = 2 adenosylcob(III)yrinate a,c-diamide + 2 triphosphate + oxidized [electron-transfer flavoprotein] + 3 H(+)</text>
        <dbReference type="Rhea" id="RHEA:11528"/>
        <dbReference type="Rhea" id="RHEA-COMP:10685"/>
        <dbReference type="Rhea" id="RHEA-COMP:10686"/>
        <dbReference type="ChEBI" id="CHEBI:15378"/>
        <dbReference type="ChEBI" id="CHEBI:18036"/>
        <dbReference type="ChEBI" id="CHEBI:30616"/>
        <dbReference type="ChEBI" id="CHEBI:57692"/>
        <dbReference type="ChEBI" id="CHEBI:58307"/>
        <dbReference type="ChEBI" id="CHEBI:58503"/>
        <dbReference type="ChEBI" id="CHEBI:58537"/>
        <dbReference type="EC" id="2.5.1.17"/>
    </reaction>
</comment>
<feature type="domain" description="Cob(I)alamin adenosyltransferase N-terminal" evidence="9">
    <location>
        <begin position="1"/>
        <end position="23"/>
    </location>
</feature>
<keyword evidence="8" id="KW-0169">Cobalamin biosynthesis</keyword>
<evidence type="ECO:0000256" key="3">
    <source>
        <dbReference type="ARBA" id="ARBA00012454"/>
    </source>
</evidence>
<sequence length="200" mass="22338">MTDSKNEKHKARMQARKEIVDAGVAKAQQERGVVIIHTGDGKGKTTAAIGTVARALGYGYRAAVAQFIKGTWECGEKNYLESSPLLEWQQMGTDFTWETQDDAADRAAAEKLWAHCKRWLADPEIYLVVLDELTYALNYKWLDKQEVLEAIQNRPAEQSVVITGRGAKQYLLDAADTVSEMTLQKHAFHAGVAARKGIEW</sequence>
<reference evidence="10 11" key="1">
    <citation type="submission" date="2023-04" db="EMBL/GenBank/DDBJ databases">
        <title>Marinobulbifer ophiurae gen. nov., sp. Nov., isolate from tissue of brittle star Ophioplocus japonicus.</title>
        <authorList>
            <person name="Kawano K."/>
            <person name="Sawayama S."/>
            <person name="Nakagawa S."/>
        </authorList>
    </citation>
    <scope>NUCLEOTIDE SEQUENCE [LARGE SCALE GENOMIC DNA]</scope>
    <source>
        <strain evidence="10 11">NKW57</strain>
    </source>
</reference>
<dbReference type="InterPro" id="IPR025826">
    <property type="entry name" value="Co_AT_N_dom"/>
</dbReference>
<organism evidence="10 11">
    <name type="scientific">Biformimicrobium ophioploci</name>
    <dbReference type="NCBI Taxonomy" id="3036711"/>
    <lineage>
        <taxon>Bacteria</taxon>
        <taxon>Pseudomonadati</taxon>
        <taxon>Pseudomonadota</taxon>
        <taxon>Gammaproteobacteria</taxon>
        <taxon>Cellvibrionales</taxon>
        <taxon>Microbulbiferaceae</taxon>
        <taxon>Biformimicrobium</taxon>
    </lineage>
</organism>
<dbReference type="NCBIfam" id="TIGR00708">
    <property type="entry name" value="cobA"/>
    <property type="match status" value="1"/>
</dbReference>
<evidence type="ECO:0000256" key="5">
    <source>
        <dbReference type="ARBA" id="ARBA00024929"/>
    </source>
</evidence>
<dbReference type="PANTHER" id="PTHR46638">
    <property type="entry name" value="CORRINOID ADENOSYLTRANSFERASE"/>
    <property type="match status" value="1"/>
</dbReference>